<dbReference type="RefSeq" id="WP_336586550.1">
    <property type="nucleotide sequence ID" value="NZ_JBBAXC010000006.1"/>
</dbReference>
<comment type="caution">
    <text evidence="2">The sequence shown here is derived from an EMBL/GenBank/DDBJ whole genome shotgun (WGS) entry which is preliminary data.</text>
</comment>
<dbReference type="PROSITE" id="PS51186">
    <property type="entry name" value="GNAT"/>
    <property type="match status" value="1"/>
</dbReference>
<dbReference type="Gene3D" id="3.40.630.30">
    <property type="match status" value="1"/>
</dbReference>
<proteinExistence type="predicted"/>
<evidence type="ECO:0000313" key="3">
    <source>
        <dbReference type="Proteomes" id="UP001312865"/>
    </source>
</evidence>
<evidence type="ECO:0000313" key="2">
    <source>
        <dbReference type="EMBL" id="MEI5907111.1"/>
    </source>
</evidence>
<accession>A0ABU8HD08</accession>
<dbReference type="Pfam" id="PF00583">
    <property type="entry name" value="Acetyltransf_1"/>
    <property type="match status" value="1"/>
</dbReference>
<dbReference type="EMBL" id="JBBAXC010000006">
    <property type="protein sequence ID" value="MEI5907111.1"/>
    <property type="molecule type" value="Genomic_DNA"/>
</dbReference>
<dbReference type="SUPFAM" id="SSF55729">
    <property type="entry name" value="Acyl-CoA N-acyltransferases (Nat)"/>
    <property type="match status" value="1"/>
</dbReference>
<protein>
    <submittedName>
        <fullName evidence="2">GNAT family N-acetyltransferase</fullName>
    </submittedName>
</protein>
<feature type="domain" description="N-acetyltransferase" evidence="1">
    <location>
        <begin position="16"/>
        <end position="156"/>
    </location>
</feature>
<organism evidence="2 3">
    <name type="scientific">Bacillus spongiae</name>
    <dbReference type="NCBI Taxonomy" id="2683610"/>
    <lineage>
        <taxon>Bacteria</taxon>
        <taxon>Bacillati</taxon>
        <taxon>Bacillota</taxon>
        <taxon>Bacilli</taxon>
        <taxon>Bacillales</taxon>
        <taxon>Bacillaceae</taxon>
        <taxon>Bacillus</taxon>
    </lineage>
</organism>
<keyword evidence="3" id="KW-1185">Reference proteome</keyword>
<name>A0ABU8HD08_9BACI</name>
<evidence type="ECO:0000259" key="1">
    <source>
        <dbReference type="PROSITE" id="PS51186"/>
    </source>
</evidence>
<gene>
    <name evidence="2" type="ORF">WAK64_08590</name>
</gene>
<reference evidence="2 3" key="1">
    <citation type="journal article" date="2018" name="J. Microbiol.">
        <title>Bacillus spongiae sp. nov., isolated from sponge of Jeju Island.</title>
        <authorList>
            <person name="Lee G.E."/>
            <person name="Im W.T."/>
            <person name="Park J.S."/>
        </authorList>
    </citation>
    <scope>NUCLEOTIDE SEQUENCE [LARGE SCALE GENOMIC DNA]</scope>
    <source>
        <strain evidence="2 3">135PIL107-10</strain>
    </source>
</reference>
<sequence>MYETRWSTNDEITIMVDFWCKMASEMGENDGIPKPDLLRIEEVKNLFISESELGNLKFRVAVDSNDNIVACAGGLIRTGYSYPLAEKPSLFGRVISVYTLKKHRNNGLAYKLVDEICLWLKDKGAKRARLWSSSTGRKVYENLGFKNMLDMSKSLS</sequence>
<dbReference type="InterPro" id="IPR000182">
    <property type="entry name" value="GNAT_dom"/>
</dbReference>
<dbReference type="Proteomes" id="UP001312865">
    <property type="component" value="Unassembled WGS sequence"/>
</dbReference>
<dbReference type="CDD" id="cd04301">
    <property type="entry name" value="NAT_SF"/>
    <property type="match status" value="1"/>
</dbReference>
<dbReference type="InterPro" id="IPR016181">
    <property type="entry name" value="Acyl_CoA_acyltransferase"/>
</dbReference>